<evidence type="ECO:0000259" key="5">
    <source>
        <dbReference type="Pfam" id="PF25954"/>
    </source>
</evidence>
<feature type="region of interest" description="Disordered" evidence="3">
    <location>
        <begin position="23"/>
        <end position="65"/>
    </location>
</feature>
<dbReference type="Pfam" id="PF25954">
    <property type="entry name" value="Beta-barrel_RND_2"/>
    <property type="match status" value="1"/>
</dbReference>
<comment type="similarity">
    <text evidence="1">Belongs to the membrane fusion protein (MFP) (TC 8.A.1) family.</text>
</comment>
<dbReference type="EMBL" id="JACXWD010000050">
    <property type="protein sequence ID" value="MBD3868939.1"/>
    <property type="molecule type" value="Genomic_DNA"/>
</dbReference>
<dbReference type="PROSITE" id="PS51257">
    <property type="entry name" value="PROKAR_LIPOPROTEIN"/>
    <property type="match status" value="1"/>
</dbReference>
<dbReference type="Gene3D" id="2.40.420.20">
    <property type="match status" value="1"/>
</dbReference>
<feature type="domain" description="YknX-like C-terminal permuted SH3-like" evidence="7">
    <location>
        <begin position="309"/>
        <end position="371"/>
    </location>
</feature>
<dbReference type="SUPFAM" id="SSF111369">
    <property type="entry name" value="HlyD-like secretion proteins"/>
    <property type="match status" value="1"/>
</dbReference>
<evidence type="ECO:0000256" key="1">
    <source>
        <dbReference type="ARBA" id="ARBA00009477"/>
    </source>
</evidence>
<dbReference type="Pfam" id="PF25989">
    <property type="entry name" value="YknX_C"/>
    <property type="match status" value="1"/>
</dbReference>
<dbReference type="Gene3D" id="1.10.287.470">
    <property type="entry name" value="Helix hairpin bin"/>
    <property type="match status" value="1"/>
</dbReference>
<dbReference type="Gene3D" id="2.40.30.170">
    <property type="match status" value="1"/>
</dbReference>
<dbReference type="InterPro" id="IPR058792">
    <property type="entry name" value="Beta-barrel_RND_2"/>
</dbReference>
<dbReference type="InterPro" id="IPR058647">
    <property type="entry name" value="BSH_CzcB-like"/>
</dbReference>
<feature type="coiled-coil region" evidence="2">
    <location>
        <begin position="126"/>
        <end position="153"/>
    </location>
</feature>
<evidence type="ECO:0000313" key="9">
    <source>
        <dbReference type="Proteomes" id="UP000648239"/>
    </source>
</evidence>
<evidence type="ECO:0000259" key="6">
    <source>
        <dbReference type="Pfam" id="PF25973"/>
    </source>
</evidence>
<dbReference type="PANTHER" id="PTHR30469">
    <property type="entry name" value="MULTIDRUG RESISTANCE PROTEIN MDTA"/>
    <property type="match status" value="1"/>
</dbReference>
<feature type="signal peptide" evidence="4">
    <location>
        <begin position="1"/>
        <end position="25"/>
    </location>
</feature>
<evidence type="ECO:0000256" key="3">
    <source>
        <dbReference type="SAM" id="MobiDB-lite"/>
    </source>
</evidence>
<evidence type="ECO:0000313" key="8">
    <source>
        <dbReference type="EMBL" id="MBD3868939.1"/>
    </source>
</evidence>
<evidence type="ECO:0000256" key="4">
    <source>
        <dbReference type="SAM" id="SignalP"/>
    </source>
</evidence>
<feature type="domain" description="CusB-like beta-barrel" evidence="5">
    <location>
        <begin position="230"/>
        <end position="297"/>
    </location>
</feature>
<keyword evidence="2" id="KW-0175">Coiled coil</keyword>
<dbReference type="PANTHER" id="PTHR30469:SF38">
    <property type="entry name" value="HLYD FAMILY SECRETION PROTEIN"/>
    <property type="match status" value="1"/>
</dbReference>
<comment type="caution">
    <text evidence="8">The sequence shown here is derived from an EMBL/GenBank/DDBJ whole genome shotgun (WGS) entry which is preliminary data.</text>
</comment>
<feature type="domain" description="CzcB-like barrel-sandwich hybrid" evidence="6">
    <location>
        <begin position="94"/>
        <end position="220"/>
    </location>
</feature>
<organism evidence="8 9">
    <name type="scientific">Candidatus Polarisedimenticola svalbardensis</name>
    <dbReference type="NCBI Taxonomy" id="2886004"/>
    <lineage>
        <taxon>Bacteria</taxon>
        <taxon>Pseudomonadati</taxon>
        <taxon>Acidobacteriota</taxon>
        <taxon>Candidatus Polarisedimenticolia</taxon>
        <taxon>Candidatus Polarisedimenticolales</taxon>
        <taxon>Candidatus Polarisedimenticolaceae</taxon>
        <taxon>Candidatus Polarisedimenticola</taxon>
    </lineage>
</organism>
<protein>
    <submittedName>
        <fullName evidence="8">Efflux RND transporter periplasmic adaptor subunit</fullName>
    </submittedName>
</protein>
<dbReference type="Gene3D" id="2.40.50.100">
    <property type="match status" value="1"/>
</dbReference>
<sequence>MRALSLFLALLVPTMAGLLSCSSGEAEPAGDGSAASTDQASAKGRNKGAGGRTKGERPERPAQPAVPVETVVIGTDDMEAFLDGSSTLLAEEAVDVVSQATGIVVEVLAEEGSRVRKGQVLARMDYKELELAERRARSEFERLKANFARAQNLVKEELIAEEDFQQTKFDLARAEIDWQQAELDLEHTRIQSPISGTVVTREIRVGQLVRENDAVYRMVDFRSLVAPVFIPEKYLGSLRVGQPAFLDTPALGDRRIAGSILRISPMVDSQSGTVKVTVGLKQGAELRPGMFANVQLVLDRHAGVVVIEKRAIVYDNEQPHVFVVEEGTASRRRIELGYQDETRAEVAAGLAPGEVIVVVGQSALKDGSAVTTGERES</sequence>
<reference evidence="8 9" key="1">
    <citation type="submission" date="2020-08" db="EMBL/GenBank/DDBJ databases">
        <title>Acidobacteriota in marine sediments use diverse sulfur dissimilation pathways.</title>
        <authorList>
            <person name="Wasmund K."/>
        </authorList>
    </citation>
    <scope>NUCLEOTIDE SEQUENCE [LARGE SCALE GENOMIC DNA]</scope>
    <source>
        <strain evidence="8">MAG AM4</strain>
    </source>
</reference>
<evidence type="ECO:0000259" key="7">
    <source>
        <dbReference type="Pfam" id="PF25989"/>
    </source>
</evidence>
<keyword evidence="4" id="KW-0732">Signal</keyword>
<dbReference type="GO" id="GO:1990281">
    <property type="term" value="C:efflux pump complex"/>
    <property type="evidence" value="ECO:0007669"/>
    <property type="project" value="TreeGrafter"/>
</dbReference>
<dbReference type="InterPro" id="IPR006143">
    <property type="entry name" value="RND_pump_MFP"/>
</dbReference>
<dbReference type="AlphaFoldDB" id="A0A8J7CF30"/>
<accession>A0A8J7CF30</accession>
<dbReference type="GO" id="GO:0015562">
    <property type="term" value="F:efflux transmembrane transporter activity"/>
    <property type="evidence" value="ECO:0007669"/>
    <property type="project" value="TreeGrafter"/>
</dbReference>
<gene>
    <name evidence="8" type="ORF">IFK94_12495</name>
</gene>
<dbReference type="InterPro" id="IPR058637">
    <property type="entry name" value="YknX-like_C"/>
</dbReference>
<dbReference type="Pfam" id="PF25973">
    <property type="entry name" value="BSH_CzcB"/>
    <property type="match status" value="1"/>
</dbReference>
<dbReference type="NCBIfam" id="TIGR01730">
    <property type="entry name" value="RND_mfp"/>
    <property type="match status" value="1"/>
</dbReference>
<feature type="chain" id="PRO_5035190504" evidence="4">
    <location>
        <begin position="26"/>
        <end position="377"/>
    </location>
</feature>
<evidence type="ECO:0000256" key="2">
    <source>
        <dbReference type="SAM" id="Coils"/>
    </source>
</evidence>
<name>A0A8J7CF30_9BACT</name>
<dbReference type="Proteomes" id="UP000648239">
    <property type="component" value="Unassembled WGS sequence"/>
</dbReference>
<proteinExistence type="inferred from homology"/>